<accession>A0ABU7Q8F6</accession>
<dbReference type="Proteomes" id="UP001354709">
    <property type="component" value="Unassembled WGS sequence"/>
</dbReference>
<evidence type="ECO:0000313" key="1">
    <source>
        <dbReference type="EMBL" id="MEE4597643.1"/>
    </source>
</evidence>
<proteinExistence type="predicted"/>
<gene>
    <name evidence="1" type="ORF">V2J94_38195</name>
</gene>
<comment type="caution">
    <text evidence="1">The sequence shown here is derived from an EMBL/GenBank/DDBJ whole genome shotgun (WGS) entry which is preliminary data.</text>
</comment>
<evidence type="ECO:0000313" key="2">
    <source>
        <dbReference type="Proteomes" id="UP001354709"/>
    </source>
</evidence>
<protein>
    <recommendedName>
        <fullName evidence="3">Transposase DDE domain-containing protein</fullName>
    </recommendedName>
</protein>
<evidence type="ECO:0008006" key="3">
    <source>
        <dbReference type="Google" id="ProtNLM"/>
    </source>
</evidence>
<organism evidence="1 2">
    <name type="scientific">Streptomyces asiaticus subsp. ignotus</name>
    <dbReference type="NCBI Taxonomy" id="3098222"/>
    <lineage>
        <taxon>Bacteria</taxon>
        <taxon>Bacillati</taxon>
        <taxon>Actinomycetota</taxon>
        <taxon>Actinomycetes</taxon>
        <taxon>Kitasatosporales</taxon>
        <taxon>Streptomycetaceae</taxon>
        <taxon>Streptomyces</taxon>
        <taxon>Streptomyces violaceusniger group</taxon>
    </lineage>
</organism>
<dbReference type="RefSeq" id="WP_330814417.1">
    <property type="nucleotide sequence ID" value="NZ_JAZBJO010000037.1"/>
</dbReference>
<name>A0ABU7Q8F6_9ACTN</name>
<reference evidence="1 2" key="1">
    <citation type="submission" date="2023-11" db="EMBL/GenBank/DDBJ databases">
        <title>30 novel species of actinomycetes from the DSMZ collection.</title>
        <authorList>
            <person name="Nouioui I."/>
        </authorList>
    </citation>
    <scope>NUCLEOTIDE SEQUENCE [LARGE SCALE GENOMIC DNA]</scope>
    <source>
        <strain evidence="1 2">DSM 41524</strain>
    </source>
</reference>
<dbReference type="EMBL" id="JAZBJO010000037">
    <property type="protein sequence ID" value="MEE4597643.1"/>
    <property type="molecule type" value="Genomic_DNA"/>
</dbReference>
<keyword evidence="2" id="KW-1185">Reference proteome</keyword>
<sequence length="115" mass="12515">MASRLTHLVIRCDAGNPAETEGRCGSAGSGPIRVENHTELQLAGLGVRLLRPVRKGKPERVGSALFEPLRQLIESIRPCRGSRPRRATTLALTAAIWHNHHTGQPVIRSLTGYGH</sequence>